<evidence type="ECO:0000256" key="1">
    <source>
        <dbReference type="SAM" id="MobiDB-lite"/>
    </source>
</evidence>
<keyword evidence="3" id="KW-1185">Reference proteome</keyword>
<feature type="region of interest" description="Disordered" evidence="1">
    <location>
        <begin position="41"/>
        <end position="122"/>
    </location>
</feature>
<reference evidence="2 3" key="1">
    <citation type="journal article" date="2014" name="Nat. Genet.">
        <title>Genome sequence of the hot pepper provides insights into the evolution of pungency in Capsicum species.</title>
        <authorList>
            <person name="Kim S."/>
            <person name="Park M."/>
            <person name="Yeom S.I."/>
            <person name="Kim Y.M."/>
            <person name="Lee J.M."/>
            <person name="Lee H.A."/>
            <person name="Seo E."/>
            <person name="Choi J."/>
            <person name="Cheong K."/>
            <person name="Kim K.T."/>
            <person name="Jung K."/>
            <person name="Lee G.W."/>
            <person name="Oh S.K."/>
            <person name="Bae C."/>
            <person name="Kim S.B."/>
            <person name="Lee H.Y."/>
            <person name="Kim S.Y."/>
            <person name="Kim M.S."/>
            <person name="Kang B.C."/>
            <person name="Jo Y.D."/>
            <person name="Yang H.B."/>
            <person name="Jeong H.J."/>
            <person name="Kang W.H."/>
            <person name="Kwon J.K."/>
            <person name="Shin C."/>
            <person name="Lim J.Y."/>
            <person name="Park J.H."/>
            <person name="Huh J.H."/>
            <person name="Kim J.S."/>
            <person name="Kim B.D."/>
            <person name="Cohen O."/>
            <person name="Paran I."/>
            <person name="Suh M.C."/>
            <person name="Lee S.B."/>
            <person name="Kim Y.K."/>
            <person name="Shin Y."/>
            <person name="Noh S.J."/>
            <person name="Park J."/>
            <person name="Seo Y.S."/>
            <person name="Kwon S.Y."/>
            <person name="Kim H.A."/>
            <person name="Park J.M."/>
            <person name="Kim H.J."/>
            <person name="Choi S.B."/>
            <person name="Bosland P.W."/>
            <person name="Reeves G."/>
            <person name="Jo S.H."/>
            <person name="Lee B.W."/>
            <person name="Cho H.T."/>
            <person name="Choi H.S."/>
            <person name="Lee M.S."/>
            <person name="Yu Y."/>
            <person name="Do Choi Y."/>
            <person name="Park B.S."/>
            <person name="van Deynze A."/>
            <person name="Ashrafi H."/>
            <person name="Hill T."/>
            <person name="Kim W.T."/>
            <person name="Pai H.S."/>
            <person name="Ahn H.K."/>
            <person name="Yeam I."/>
            <person name="Giovannoni J.J."/>
            <person name="Rose J.K."/>
            <person name="Sorensen I."/>
            <person name="Lee S.J."/>
            <person name="Kim R.W."/>
            <person name="Choi I.Y."/>
            <person name="Choi B.S."/>
            <person name="Lim J.S."/>
            <person name="Lee Y.H."/>
            <person name="Choi D."/>
        </authorList>
    </citation>
    <scope>NUCLEOTIDE SEQUENCE [LARGE SCALE GENOMIC DNA]</scope>
    <source>
        <strain evidence="3">cv. CM334</strain>
    </source>
</reference>
<protein>
    <submittedName>
        <fullName evidence="2">Uncharacterized protein</fullName>
    </submittedName>
</protein>
<comment type="caution">
    <text evidence="2">The sequence shown here is derived from an EMBL/GenBank/DDBJ whole genome shotgun (WGS) entry which is preliminary data.</text>
</comment>
<proteinExistence type="predicted"/>
<accession>A0A2G3AIT2</accession>
<dbReference type="AlphaFoldDB" id="A0A2G3AIT2"/>
<sequence>MDGDESESDNYFETFVPNLYYLELSHDFHDFKCRPADVSSVVNAKDNPDQGSDDDEENSCNEHHQDSDDEEDSCSDYFPDSHDEEEDNWGEYHQDSEEDSWGDYYQDSDEEDDNADQDSDEEDMQWYSVASEMVCSTRMSSLLALKRGGCFFCWCFGMEVVVGSGSDKQSIICEDPNNMILIGVARRQGKSIDDGFEGVIKDKGNLVKVPTIVKYTSLISIVHIPFLNTSTVVPA</sequence>
<dbReference type="Proteomes" id="UP000222542">
    <property type="component" value="Unassembled WGS sequence"/>
</dbReference>
<feature type="compositionally biased region" description="Acidic residues" evidence="1">
    <location>
        <begin position="96"/>
        <end position="122"/>
    </location>
</feature>
<dbReference type="EMBL" id="AYRZ02000001">
    <property type="protein sequence ID" value="PHT94149.1"/>
    <property type="molecule type" value="Genomic_DNA"/>
</dbReference>
<gene>
    <name evidence="2" type="ORF">T459_02031</name>
</gene>
<evidence type="ECO:0000313" key="2">
    <source>
        <dbReference type="EMBL" id="PHT94149.1"/>
    </source>
</evidence>
<evidence type="ECO:0000313" key="3">
    <source>
        <dbReference type="Proteomes" id="UP000222542"/>
    </source>
</evidence>
<organism evidence="2 3">
    <name type="scientific">Capsicum annuum</name>
    <name type="common">Capsicum pepper</name>
    <dbReference type="NCBI Taxonomy" id="4072"/>
    <lineage>
        <taxon>Eukaryota</taxon>
        <taxon>Viridiplantae</taxon>
        <taxon>Streptophyta</taxon>
        <taxon>Embryophyta</taxon>
        <taxon>Tracheophyta</taxon>
        <taxon>Spermatophyta</taxon>
        <taxon>Magnoliopsida</taxon>
        <taxon>eudicotyledons</taxon>
        <taxon>Gunneridae</taxon>
        <taxon>Pentapetalae</taxon>
        <taxon>asterids</taxon>
        <taxon>lamiids</taxon>
        <taxon>Solanales</taxon>
        <taxon>Solanaceae</taxon>
        <taxon>Solanoideae</taxon>
        <taxon>Capsiceae</taxon>
        <taxon>Capsicum</taxon>
    </lineage>
</organism>
<name>A0A2G3AIT2_CAPAN</name>
<dbReference type="Gramene" id="PHT94149">
    <property type="protein sequence ID" value="PHT94149"/>
    <property type="gene ID" value="T459_02031"/>
</dbReference>
<reference evidence="2 3" key="2">
    <citation type="journal article" date="2017" name="Genome Biol.">
        <title>New reference genome sequences of hot pepper reveal the massive evolution of plant disease-resistance genes by retroduplication.</title>
        <authorList>
            <person name="Kim S."/>
            <person name="Park J."/>
            <person name="Yeom S.I."/>
            <person name="Kim Y.M."/>
            <person name="Seo E."/>
            <person name="Kim K.T."/>
            <person name="Kim M.S."/>
            <person name="Lee J.M."/>
            <person name="Cheong K."/>
            <person name="Shin H.S."/>
            <person name="Kim S.B."/>
            <person name="Han K."/>
            <person name="Lee J."/>
            <person name="Park M."/>
            <person name="Lee H.A."/>
            <person name="Lee H.Y."/>
            <person name="Lee Y."/>
            <person name="Oh S."/>
            <person name="Lee J.H."/>
            <person name="Choi E."/>
            <person name="Choi E."/>
            <person name="Lee S.E."/>
            <person name="Jeon J."/>
            <person name="Kim H."/>
            <person name="Choi G."/>
            <person name="Song H."/>
            <person name="Lee J."/>
            <person name="Lee S.C."/>
            <person name="Kwon J.K."/>
            <person name="Lee H.Y."/>
            <person name="Koo N."/>
            <person name="Hong Y."/>
            <person name="Kim R.W."/>
            <person name="Kang W.H."/>
            <person name="Huh J.H."/>
            <person name="Kang B.C."/>
            <person name="Yang T.J."/>
            <person name="Lee Y.H."/>
            <person name="Bennetzen J.L."/>
            <person name="Choi D."/>
        </authorList>
    </citation>
    <scope>NUCLEOTIDE SEQUENCE [LARGE SCALE GENOMIC DNA]</scope>
    <source>
        <strain evidence="3">cv. CM334</strain>
    </source>
</reference>